<name>A0AAD4LEZ4_9AGAM</name>
<accession>A0AAD4LEZ4</accession>
<dbReference type="EMBL" id="JAKELL010000073">
    <property type="protein sequence ID" value="KAH8984671.1"/>
    <property type="molecule type" value="Genomic_DNA"/>
</dbReference>
<evidence type="ECO:0000313" key="2">
    <source>
        <dbReference type="Proteomes" id="UP001201163"/>
    </source>
</evidence>
<sequence length="353" mass="39581">MMSCSPKRGGRTSGEMRGSIQLYDKPGFVTFVTVPISGSIMMSPTGASFHQFIHGIMGKIYKLSGAVASLLKVRVGGKKPQRFSCITSDHLYKFNIIPEFRDQLSLKPGYEERAAVTSVLGKEKLWSSTNLYHHLEVLQNLVPKRPNEESAHPWVDAFIFRTSAMVSSKKHMVLCLEQVVSQRALHPQTLSFTTHSGLIGYTAAIADNYWADGFFSDPTLVNLKLMMPCGFFIAEAKIGSFSLMEQLPQAIGEMYACAKHLEINTLRGALTNGLSWIFVLIVLNSDDNGAKYRYSTPIEFQWSLGDMLPQIEKPWPDVLAGILLHWVSIKSTFLIMSTNTGIDREQLCRYWKQ</sequence>
<comment type="caution">
    <text evidence="1">The sequence shown here is derived from an EMBL/GenBank/DDBJ whole genome shotgun (WGS) entry which is preliminary data.</text>
</comment>
<proteinExistence type="predicted"/>
<evidence type="ECO:0000313" key="1">
    <source>
        <dbReference type="EMBL" id="KAH8984671.1"/>
    </source>
</evidence>
<reference evidence="1" key="1">
    <citation type="submission" date="2022-01" db="EMBL/GenBank/DDBJ databases">
        <title>Comparative genomics reveals a dynamic genome evolution in the ectomycorrhizal milk-cap (Lactarius) mushrooms.</title>
        <authorList>
            <consortium name="DOE Joint Genome Institute"/>
            <person name="Lebreton A."/>
            <person name="Tang N."/>
            <person name="Kuo A."/>
            <person name="LaButti K."/>
            <person name="Drula E."/>
            <person name="Barry K."/>
            <person name="Clum A."/>
            <person name="Lipzen A."/>
            <person name="Mousain D."/>
            <person name="Ng V."/>
            <person name="Wang R."/>
            <person name="Wang X."/>
            <person name="Dai Y."/>
            <person name="Henrissat B."/>
            <person name="Grigoriev I.V."/>
            <person name="Guerin-Laguette A."/>
            <person name="Yu F."/>
            <person name="Martin F.M."/>
        </authorList>
    </citation>
    <scope>NUCLEOTIDE SEQUENCE</scope>
    <source>
        <strain evidence="1">QP</strain>
    </source>
</reference>
<keyword evidence="2" id="KW-1185">Reference proteome</keyword>
<organism evidence="1 2">
    <name type="scientific">Lactarius akahatsu</name>
    <dbReference type="NCBI Taxonomy" id="416441"/>
    <lineage>
        <taxon>Eukaryota</taxon>
        <taxon>Fungi</taxon>
        <taxon>Dikarya</taxon>
        <taxon>Basidiomycota</taxon>
        <taxon>Agaricomycotina</taxon>
        <taxon>Agaricomycetes</taxon>
        <taxon>Russulales</taxon>
        <taxon>Russulaceae</taxon>
        <taxon>Lactarius</taxon>
    </lineage>
</organism>
<dbReference type="AlphaFoldDB" id="A0AAD4LEZ4"/>
<dbReference type="Proteomes" id="UP001201163">
    <property type="component" value="Unassembled WGS sequence"/>
</dbReference>
<gene>
    <name evidence="1" type="ORF">EDB92DRAFT_2092087</name>
</gene>
<protein>
    <submittedName>
        <fullName evidence="1">Uncharacterized protein</fullName>
    </submittedName>
</protein>